<comment type="catalytic activity">
    <reaction evidence="9">
        <text>oxaloacetate + ATP = phosphoenolpyruvate + ADP + CO2</text>
        <dbReference type="Rhea" id="RHEA:18617"/>
        <dbReference type="ChEBI" id="CHEBI:16452"/>
        <dbReference type="ChEBI" id="CHEBI:16526"/>
        <dbReference type="ChEBI" id="CHEBI:30616"/>
        <dbReference type="ChEBI" id="CHEBI:58702"/>
        <dbReference type="ChEBI" id="CHEBI:456216"/>
        <dbReference type="EC" id="4.1.1.49"/>
    </reaction>
</comment>
<dbReference type="Gene3D" id="3.90.228.20">
    <property type="match status" value="1"/>
</dbReference>
<evidence type="ECO:0000256" key="7">
    <source>
        <dbReference type="ARBA" id="ARBA00022840"/>
    </source>
</evidence>
<keyword evidence="11" id="KW-1185">Reference proteome</keyword>
<dbReference type="EMBL" id="CAJHUC010001748">
    <property type="protein sequence ID" value="CAD7702224.1"/>
    <property type="molecule type" value="Genomic_DNA"/>
</dbReference>
<dbReference type="PANTHER" id="PTHR30031">
    <property type="entry name" value="PHOSPHOENOLPYRUVATE CARBOXYKINASE ATP"/>
    <property type="match status" value="1"/>
</dbReference>
<sequence>MSTSLWGGKKGWLSAWKAPVPRGPLRVPPRAARQPRPVLPSVAGAAGVDSINGTAPVVNRRFEEEIKTETTPDLGAVTASEIDIGSEFGLRPKIIYRNLSPAELYEKALRYEKGTHIVANGALAALSGEKRGRSPKDKRVVREETSQDDVWWGEGSPNYEIDENSFHINRELAVNYLNGLDRVFVVDAFANWNAKARFKVRVVTSRAYHALFMHNMLIRPTAKELEDFGEPDFLILNAGPCKANKQIPYVASDACVALNLKDKQLVILGTEYAGEMKKGVFTVMHYWMPKQNILSLHSGCNIGKDNDVSLFFGLSGTGKTTLSADPHRPLIGDDEHCWAENGIFNIEGGCYAKCIDLKPTTEPEIWNALRFGTVLENVVFDPDTRRVQYDSSFLTENTRASYPIEFMENVRIPCVGPHPKNVILLCCDAFGVLPPVSKLTLEQTMYHFISGYTAKVAGTEVGVVDPEATFSACFGSAFLMWHPMKYASMLAEKMEQHGTTAWLVNTGWTGGRYGVGRRMSLKHTRLIIDAIHAGQMAESDFITTPIFNLHVPKSVPGVPSEVLLPESQWTDKADFMNTLEGLANMFVKNFKKFEDGGGYVSADTAKRICSGGPASLVEA</sequence>
<dbReference type="Proteomes" id="UP000708148">
    <property type="component" value="Unassembled WGS sequence"/>
</dbReference>
<evidence type="ECO:0000256" key="6">
    <source>
        <dbReference type="ARBA" id="ARBA00022793"/>
    </source>
</evidence>
<evidence type="ECO:0000256" key="8">
    <source>
        <dbReference type="ARBA" id="ARBA00023239"/>
    </source>
</evidence>
<name>A0A8S1JEL4_9CHLO</name>
<protein>
    <recommendedName>
        <fullName evidence="3">phosphoenolpyruvate carboxykinase (ATP)</fullName>
        <ecNumber evidence="3">4.1.1.49</ecNumber>
    </recommendedName>
</protein>
<evidence type="ECO:0000256" key="9">
    <source>
        <dbReference type="ARBA" id="ARBA00047371"/>
    </source>
</evidence>
<dbReference type="GO" id="GO:0006094">
    <property type="term" value="P:gluconeogenesis"/>
    <property type="evidence" value="ECO:0007669"/>
    <property type="project" value="UniProtKB-KW"/>
</dbReference>
<dbReference type="Pfam" id="PF01293">
    <property type="entry name" value="PEPCK_ATP"/>
    <property type="match status" value="1"/>
</dbReference>
<keyword evidence="7" id="KW-0067">ATP-binding</keyword>
<dbReference type="CDD" id="cd00484">
    <property type="entry name" value="PEPCK_ATP"/>
    <property type="match status" value="1"/>
</dbReference>
<dbReference type="AlphaFoldDB" id="A0A8S1JEL4"/>
<dbReference type="InterPro" id="IPR013035">
    <property type="entry name" value="PEP_carboxykinase_C"/>
</dbReference>
<evidence type="ECO:0000313" key="11">
    <source>
        <dbReference type="Proteomes" id="UP000708148"/>
    </source>
</evidence>
<dbReference type="SUPFAM" id="SSF68923">
    <property type="entry name" value="PEP carboxykinase N-terminal domain"/>
    <property type="match status" value="1"/>
</dbReference>
<dbReference type="Gene3D" id="2.170.8.10">
    <property type="entry name" value="Phosphoenolpyruvate Carboxykinase, domain 2"/>
    <property type="match status" value="1"/>
</dbReference>
<dbReference type="GO" id="GO:0005524">
    <property type="term" value="F:ATP binding"/>
    <property type="evidence" value="ECO:0007669"/>
    <property type="project" value="UniProtKB-KW"/>
</dbReference>
<keyword evidence="6" id="KW-0210">Decarboxylase</keyword>
<keyword evidence="4" id="KW-0312">Gluconeogenesis</keyword>
<reference evidence="10" key="1">
    <citation type="submission" date="2020-12" db="EMBL/GenBank/DDBJ databases">
        <authorList>
            <person name="Iha C."/>
        </authorList>
    </citation>
    <scope>NUCLEOTIDE SEQUENCE</scope>
</reference>
<dbReference type="PANTHER" id="PTHR30031:SF0">
    <property type="entry name" value="PHOSPHOENOLPYRUVATE CARBOXYKINASE (ATP)"/>
    <property type="match status" value="1"/>
</dbReference>
<dbReference type="Gene3D" id="3.40.449.10">
    <property type="entry name" value="Phosphoenolpyruvate Carboxykinase, domain 1"/>
    <property type="match status" value="1"/>
</dbReference>
<dbReference type="InterPro" id="IPR015994">
    <property type="entry name" value="PEPCK_ATP_CS"/>
</dbReference>
<dbReference type="PROSITE" id="PS00532">
    <property type="entry name" value="PEPCK_ATP"/>
    <property type="match status" value="1"/>
</dbReference>
<evidence type="ECO:0000256" key="4">
    <source>
        <dbReference type="ARBA" id="ARBA00022432"/>
    </source>
</evidence>
<keyword evidence="5" id="KW-0547">Nucleotide-binding</keyword>
<accession>A0A8S1JEL4</accession>
<evidence type="ECO:0000256" key="3">
    <source>
        <dbReference type="ARBA" id="ARBA00012363"/>
    </source>
</evidence>
<evidence type="ECO:0000256" key="5">
    <source>
        <dbReference type="ARBA" id="ARBA00022741"/>
    </source>
</evidence>
<dbReference type="NCBIfam" id="TIGR00224">
    <property type="entry name" value="pckA"/>
    <property type="match status" value="1"/>
</dbReference>
<dbReference type="GO" id="GO:0005829">
    <property type="term" value="C:cytosol"/>
    <property type="evidence" value="ECO:0007669"/>
    <property type="project" value="TreeGrafter"/>
</dbReference>
<comment type="pathway">
    <text evidence="1">Carbohydrate biosynthesis; gluconeogenesis.</text>
</comment>
<dbReference type="PIRSF" id="PIRSF006294">
    <property type="entry name" value="PEP_crbxkin"/>
    <property type="match status" value="1"/>
</dbReference>
<gene>
    <name evidence="10" type="ORF">OSTQU699_LOCUS7581</name>
</gene>
<evidence type="ECO:0000256" key="1">
    <source>
        <dbReference type="ARBA" id="ARBA00004742"/>
    </source>
</evidence>
<dbReference type="EC" id="4.1.1.49" evidence="3"/>
<dbReference type="NCBIfam" id="NF006821">
    <property type="entry name" value="PRK09344.1-3"/>
    <property type="match status" value="1"/>
</dbReference>
<organism evidence="10 11">
    <name type="scientific">Ostreobium quekettii</name>
    <dbReference type="NCBI Taxonomy" id="121088"/>
    <lineage>
        <taxon>Eukaryota</taxon>
        <taxon>Viridiplantae</taxon>
        <taxon>Chlorophyta</taxon>
        <taxon>core chlorophytes</taxon>
        <taxon>Ulvophyceae</taxon>
        <taxon>TCBD clade</taxon>
        <taxon>Bryopsidales</taxon>
        <taxon>Ostreobineae</taxon>
        <taxon>Ostreobiaceae</taxon>
        <taxon>Ostreobium</taxon>
    </lineage>
</organism>
<dbReference type="NCBIfam" id="NF006820">
    <property type="entry name" value="PRK09344.1-2"/>
    <property type="match status" value="1"/>
</dbReference>
<dbReference type="HAMAP" id="MF_00453">
    <property type="entry name" value="PEPCK_ATP"/>
    <property type="match status" value="1"/>
</dbReference>
<proteinExistence type="inferred from homology"/>
<dbReference type="OrthoDB" id="184182at2759"/>
<keyword evidence="8" id="KW-0456">Lyase</keyword>
<dbReference type="SUPFAM" id="SSF53795">
    <property type="entry name" value="PEP carboxykinase-like"/>
    <property type="match status" value="1"/>
</dbReference>
<dbReference type="InterPro" id="IPR008210">
    <property type="entry name" value="PEP_carboxykinase_N"/>
</dbReference>
<comment type="caution">
    <text evidence="10">The sequence shown here is derived from an EMBL/GenBank/DDBJ whole genome shotgun (WGS) entry which is preliminary data.</text>
</comment>
<dbReference type="GO" id="GO:0004612">
    <property type="term" value="F:phosphoenolpyruvate carboxykinase (ATP) activity"/>
    <property type="evidence" value="ECO:0007669"/>
    <property type="project" value="UniProtKB-EC"/>
</dbReference>
<dbReference type="InterPro" id="IPR001272">
    <property type="entry name" value="PEP_carboxykinase_ATP"/>
</dbReference>
<comment type="similarity">
    <text evidence="2">Belongs to the phosphoenolpyruvate carboxykinase (ATP) family.</text>
</comment>
<evidence type="ECO:0000256" key="2">
    <source>
        <dbReference type="ARBA" id="ARBA00006052"/>
    </source>
</evidence>
<evidence type="ECO:0000313" key="10">
    <source>
        <dbReference type="EMBL" id="CAD7702224.1"/>
    </source>
</evidence>